<dbReference type="EMBL" id="CAMAPE010000019">
    <property type="protein sequence ID" value="CAH9086803.1"/>
    <property type="molecule type" value="Genomic_DNA"/>
</dbReference>
<keyword evidence="4" id="KW-1185">Reference proteome</keyword>
<dbReference type="AlphaFoldDB" id="A0A9P0Z5I4"/>
<dbReference type="PANTHER" id="PTHR35099:SF2">
    <property type="entry name" value="OS02G0182700 PROTEIN"/>
    <property type="match status" value="1"/>
</dbReference>
<evidence type="ECO:0000256" key="1">
    <source>
        <dbReference type="SAM" id="Coils"/>
    </source>
</evidence>
<sequence length="238" mass="26706">MRVCRRRFRSLSVSHFRLSNGGTVNRGRSLPFTSGPGAVLRPRVALTRRCRGAEVQRLPVTAVAMSPADRLPPPPICRLPSDPSVLSLMKCATLAVPVKDVKGKKTFDELKEEENSLLKERVDLERDLASEHVNLNQERARSENLKKIKVDLKVESGKNSIVKQCHEQETIVKASSYQCENKNLLIESTKKLHPVLPRQAPDDEQSPTDSHRDDKKAVVSRGFVLPDLNMDPSEEEIE</sequence>
<dbReference type="OrthoDB" id="1696863at2759"/>
<gene>
    <name evidence="3" type="ORF">CEURO_LOCUS9791</name>
</gene>
<feature type="coiled-coil region" evidence="1">
    <location>
        <begin position="107"/>
        <end position="155"/>
    </location>
</feature>
<dbReference type="PANTHER" id="PTHR35099">
    <property type="entry name" value="OS02G0182700 PROTEIN"/>
    <property type="match status" value="1"/>
</dbReference>
<protein>
    <submittedName>
        <fullName evidence="3">Uncharacterized protein</fullName>
    </submittedName>
</protein>
<evidence type="ECO:0000256" key="2">
    <source>
        <dbReference type="SAM" id="MobiDB-lite"/>
    </source>
</evidence>
<evidence type="ECO:0000313" key="3">
    <source>
        <dbReference type="EMBL" id="CAH9086803.1"/>
    </source>
</evidence>
<comment type="caution">
    <text evidence="3">The sequence shown here is derived from an EMBL/GenBank/DDBJ whole genome shotgun (WGS) entry which is preliminary data.</text>
</comment>
<evidence type="ECO:0000313" key="4">
    <source>
        <dbReference type="Proteomes" id="UP001152484"/>
    </source>
</evidence>
<proteinExistence type="predicted"/>
<feature type="region of interest" description="Disordered" evidence="2">
    <location>
        <begin position="190"/>
        <end position="238"/>
    </location>
</feature>
<reference evidence="3" key="1">
    <citation type="submission" date="2022-07" db="EMBL/GenBank/DDBJ databases">
        <authorList>
            <person name="Macas J."/>
            <person name="Novak P."/>
            <person name="Neumann P."/>
        </authorList>
    </citation>
    <scope>NUCLEOTIDE SEQUENCE</scope>
</reference>
<dbReference type="Proteomes" id="UP001152484">
    <property type="component" value="Unassembled WGS sequence"/>
</dbReference>
<name>A0A9P0Z5I4_CUSEU</name>
<organism evidence="3 4">
    <name type="scientific">Cuscuta europaea</name>
    <name type="common">European dodder</name>
    <dbReference type="NCBI Taxonomy" id="41803"/>
    <lineage>
        <taxon>Eukaryota</taxon>
        <taxon>Viridiplantae</taxon>
        <taxon>Streptophyta</taxon>
        <taxon>Embryophyta</taxon>
        <taxon>Tracheophyta</taxon>
        <taxon>Spermatophyta</taxon>
        <taxon>Magnoliopsida</taxon>
        <taxon>eudicotyledons</taxon>
        <taxon>Gunneridae</taxon>
        <taxon>Pentapetalae</taxon>
        <taxon>asterids</taxon>
        <taxon>lamiids</taxon>
        <taxon>Solanales</taxon>
        <taxon>Convolvulaceae</taxon>
        <taxon>Cuscuteae</taxon>
        <taxon>Cuscuta</taxon>
        <taxon>Cuscuta subgen. Cuscuta</taxon>
    </lineage>
</organism>
<accession>A0A9P0Z5I4</accession>
<keyword evidence="1" id="KW-0175">Coiled coil</keyword>